<proteinExistence type="predicted"/>
<evidence type="ECO:0000313" key="3">
    <source>
        <dbReference type="EMBL" id="KAJ2902177.1"/>
    </source>
</evidence>
<feature type="signal peptide" evidence="2">
    <location>
        <begin position="1"/>
        <end position="22"/>
    </location>
</feature>
<evidence type="ECO:0000256" key="2">
    <source>
        <dbReference type="SAM" id="SignalP"/>
    </source>
</evidence>
<comment type="caution">
    <text evidence="3">The sequence shown here is derived from an EMBL/GenBank/DDBJ whole genome shotgun (WGS) entry which is preliminary data.</text>
</comment>
<reference evidence="3" key="1">
    <citation type="submission" date="2022-07" db="EMBL/GenBank/DDBJ databases">
        <title>Draft genome sequence of Zalerion maritima ATCC 34329, a (micro)plastics degrading marine fungus.</title>
        <authorList>
            <person name="Paco A."/>
            <person name="Goncalves M.F.M."/>
            <person name="Rocha-Santos T.A.P."/>
            <person name="Alves A."/>
        </authorList>
    </citation>
    <scope>NUCLEOTIDE SEQUENCE</scope>
    <source>
        <strain evidence="3">ATCC 34329</strain>
    </source>
</reference>
<dbReference type="PANTHER" id="PTHR40368">
    <property type="entry name" value="YALI0F14399P"/>
    <property type="match status" value="1"/>
</dbReference>
<organism evidence="3 4">
    <name type="scientific">Zalerion maritima</name>
    <dbReference type="NCBI Taxonomy" id="339359"/>
    <lineage>
        <taxon>Eukaryota</taxon>
        <taxon>Fungi</taxon>
        <taxon>Dikarya</taxon>
        <taxon>Ascomycota</taxon>
        <taxon>Pezizomycotina</taxon>
        <taxon>Sordariomycetes</taxon>
        <taxon>Lulworthiomycetidae</taxon>
        <taxon>Lulworthiales</taxon>
        <taxon>Lulworthiaceae</taxon>
        <taxon>Zalerion</taxon>
    </lineage>
</organism>
<keyword evidence="1" id="KW-1133">Transmembrane helix</keyword>
<keyword evidence="1" id="KW-0472">Membrane</keyword>
<evidence type="ECO:0000256" key="1">
    <source>
        <dbReference type="SAM" id="Phobius"/>
    </source>
</evidence>
<accession>A0AAD5RS17</accession>
<protein>
    <submittedName>
        <fullName evidence="3">Uncharacterized protein</fullName>
    </submittedName>
</protein>
<feature type="chain" id="PRO_5042000453" evidence="2">
    <location>
        <begin position="23"/>
        <end position="309"/>
    </location>
</feature>
<name>A0AAD5RS17_9PEZI</name>
<keyword evidence="2" id="KW-0732">Signal</keyword>
<sequence length="309" mass="33372">MGLRRTTLVLAAATAAAVQAVAFDPSIPSYNYGDPILVECMNRSSETGEHIQNEADEIQWHSFPTCLETSSPLSFSYGVEGEQNCTISMIDDPFFHLLEFYIHSDAPLACRLPASPPPLVQDVGPDAKKPKEQEYIPLVLALAGTLQLSHLHISTHLNVLLHSSYAMDTSDFDGKAGKRKELKDAGVLDSGIAYSTSPLEHNDDTVKLIIGDPLALKFSVRWFPTPELPHTEGKVEWQGMGGHVFASTVFYGLLAFGAGVVVSGVYFFGSVLPRRLKGRSLGGATPLGYGIGNGWGISSSSKGQHKRVD</sequence>
<dbReference type="EMBL" id="JAKWBI020000122">
    <property type="protein sequence ID" value="KAJ2902177.1"/>
    <property type="molecule type" value="Genomic_DNA"/>
</dbReference>
<feature type="transmembrane region" description="Helical" evidence="1">
    <location>
        <begin position="249"/>
        <end position="269"/>
    </location>
</feature>
<dbReference type="AlphaFoldDB" id="A0AAD5RS17"/>
<evidence type="ECO:0000313" key="4">
    <source>
        <dbReference type="Proteomes" id="UP001201980"/>
    </source>
</evidence>
<dbReference type="Proteomes" id="UP001201980">
    <property type="component" value="Unassembled WGS sequence"/>
</dbReference>
<keyword evidence="1" id="KW-0812">Transmembrane</keyword>
<dbReference type="PANTHER" id="PTHR40368:SF1">
    <property type="entry name" value="YALI0F14399P"/>
    <property type="match status" value="1"/>
</dbReference>
<gene>
    <name evidence="3" type="ORF">MKZ38_000975</name>
</gene>
<keyword evidence="4" id="KW-1185">Reference proteome</keyword>